<dbReference type="EMBL" id="CDMZ01001014">
    <property type="protein sequence ID" value="CEM25702.1"/>
    <property type="molecule type" value="Genomic_DNA"/>
</dbReference>
<reference evidence="1" key="1">
    <citation type="submission" date="2014-11" db="EMBL/GenBank/DDBJ databases">
        <authorList>
            <person name="Otto D Thomas"/>
            <person name="Naeem Raeece"/>
        </authorList>
    </citation>
    <scope>NUCLEOTIDE SEQUENCE</scope>
</reference>
<organism evidence="1">
    <name type="scientific">Chromera velia CCMP2878</name>
    <dbReference type="NCBI Taxonomy" id="1169474"/>
    <lineage>
        <taxon>Eukaryota</taxon>
        <taxon>Sar</taxon>
        <taxon>Alveolata</taxon>
        <taxon>Colpodellida</taxon>
        <taxon>Chromeraceae</taxon>
        <taxon>Chromera</taxon>
    </lineage>
</organism>
<dbReference type="AlphaFoldDB" id="A0A0G4GA21"/>
<dbReference type="VEuPathDB" id="CryptoDB:Cvel_20915"/>
<gene>
    <name evidence="1" type="ORF">Cvel_20915</name>
</gene>
<dbReference type="PhylomeDB" id="A0A0G4GA21"/>
<evidence type="ECO:0000313" key="1">
    <source>
        <dbReference type="EMBL" id="CEM25702.1"/>
    </source>
</evidence>
<name>A0A0G4GA21_9ALVE</name>
<sequence length="141" mass="16065">MRTGRKRPVFCSGSPSCGKCICNECFSEILRTARPPRRPALCPFCRRGLCAERRYNDELMRILTVSRFSMRQVSVPEHPSVSFVRIPTRVREQAVRFGAPMDRTEARTATAWNPEAARQRHCSPTTETYVLVVNEMGTRAS</sequence>
<protein>
    <submittedName>
        <fullName evidence="1">Uncharacterized protein</fullName>
    </submittedName>
</protein>
<proteinExistence type="predicted"/>
<accession>A0A0G4GA21</accession>